<dbReference type="EMBL" id="JXXN02005913">
    <property type="protein sequence ID" value="THD19655.1"/>
    <property type="molecule type" value="Genomic_DNA"/>
</dbReference>
<comment type="caution">
    <text evidence="3">The sequence shown here is derived from an EMBL/GenBank/DDBJ whole genome shotgun (WGS) entry which is preliminary data.</text>
</comment>
<comment type="similarity">
    <text evidence="1">Belongs to the BicD family.</text>
</comment>
<dbReference type="GO" id="GO:0005794">
    <property type="term" value="C:Golgi apparatus"/>
    <property type="evidence" value="ECO:0007669"/>
    <property type="project" value="TreeGrafter"/>
</dbReference>
<dbReference type="GO" id="GO:0008093">
    <property type="term" value="F:cytoskeletal anchor activity"/>
    <property type="evidence" value="ECO:0007669"/>
    <property type="project" value="InterPro"/>
</dbReference>
<dbReference type="Pfam" id="PF09730">
    <property type="entry name" value="BicD"/>
    <property type="match status" value="1"/>
</dbReference>
<dbReference type="GO" id="GO:0072393">
    <property type="term" value="P:microtubule anchoring at microtubule organizing center"/>
    <property type="evidence" value="ECO:0007669"/>
    <property type="project" value="TreeGrafter"/>
</dbReference>
<organism evidence="3 4">
    <name type="scientific">Fasciola hepatica</name>
    <name type="common">Liver fluke</name>
    <dbReference type="NCBI Taxonomy" id="6192"/>
    <lineage>
        <taxon>Eukaryota</taxon>
        <taxon>Metazoa</taxon>
        <taxon>Spiralia</taxon>
        <taxon>Lophotrochozoa</taxon>
        <taxon>Platyhelminthes</taxon>
        <taxon>Trematoda</taxon>
        <taxon>Digenea</taxon>
        <taxon>Plagiorchiida</taxon>
        <taxon>Echinostomata</taxon>
        <taxon>Echinostomatoidea</taxon>
        <taxon>Fasciolidae</taxon>
        <taxon>Fasciola</taxon>
    </lineage>
</organism>
<dbReference type="GO" id="GO:0070507">
    <property type="term" value="P:regulation of microtubule cytoskeleton organization"/>
    <property type="evidence" value="ECO:0007669"/>
    <property type="project" value="TreeGrafter"/>
</dbReference>
<dbReference type="Gene3D" id="6.10.250.2470">
    <property type="match status" value="1"/>
</dbReference>
<dbReference type="Proteomes" id="UP000230066">
    <property type="component" value="Unassembled WGS sequence"/>
</dbReference>
<proteinExistence type="inferred from homology"/>
<dbReference type="GO" id="GO:0034452">
    <property type="term" value="F:dynactin binding"/>
    <property type="evidence" value="ECO:0007669"/>
    <property type="project" value="TreeGrafter"/>
</dbReference>
<dbReference type="PANTHER" id="PTHR31233:SF6">
    <property type="entry name" value="PROTEIN BICAUDAL D"/>
    <property type="match status" value="1"/>
</dbReference>
<protein>
    <submittedName>
        <fullName evidence="3">Protein bicaudal D 1</fullName>
    </submittedName>
</protein>
<name>A0A4E0QW82_FASHE</name>
<evidence type="ECO:0000313" key="4">
    <source>
        <dbReference type="Proteomes" id="UP000230066"/>
    </source>
</evidence>
<dbReference type="PANTHER" id="PTHR31233">
    <property type="entry name" value="BICAUDAL D FAMILY MEMBER"/>
    <property type="match status" value="1"/>
</dbReference>
<keyword evidence="4" id="KW-1185">Reference proteome</keyword>
<dbReference type="GO" id="GO:0005829">
    <property type="term" value="C:cytosol"/>
    <property type="evidence" value="ECO:0007669"/>
    <property type="project" value="TreeGrafter"/>
</dbReference>
<keyword evidence="2" id="KW-0175">Coiled coil</keyword>
<dbReference type="GO" id="GO:0070840">
    <property type="term" value="F:dynein complex binding"/>
    <property type="evidence" value="ECO:0007669"/>
    <property type="project" value="InterPro"/>
</dbReference>
<gene>
    <name evidence="3" type="ORF">D915_009658</name>
</gene>
<reference evidence="3" key="1">
    <citation type="submission" date="2019-03" db="EMBL/GenBank/DDBJ databases">
        <title>Improved annotation for the trematode Fasciola hepatica.</title>
        <authorList>
            <person name="Choi Y.-J."/>
            <person name="Martin J."/>
            <person name="Mitreva M."/>
        </authorList>
    </citation>
    <scope>NUCLEOTIDE SEQUENCE [LARGE SCALE GENOMIC DNA]</scope>
</reference>
<evidence type="ECO:0000256" key="1">
    <source>
        <dbReference type="ARBA" id="ARBA00010061"/>
    </source>
</evidence>
<dbReference type="InterPro" id="IPR018477">
    <property type="entry name" value="BICD"/>
</dbReference>
<evidence type="ECO:0000256" key="2">
    <source>
        <dbReference type="ARBA" id="ARBA00023054"/>
    </source>
</evidence>
<sequence length="140" mass="15965">MRFAPAYSPSSEALGNADGFQLSVANHLRHLLYSFLEKYTQVVKKSTGQVSMNLEEAQQEIRALKASNEVKREQVATMRSMLRTNKTTVETALANLKQEYEKQKLLVTGTVQSLRYELAVLREDSAKKASLRAMYSRRYE</sequence>
<evidence type="ECO:0000313" key="3">
    <source>
        <dbReference type="EMBL" id="THD19655.1"/>
    </source>
</evidence>
<accession>A0A4E0QW82</accession>
<dbReference type="AlphaFoldDB" id="A0A4E0QW82"/>